<dbReference type="AlphaFoldDB" id="A0A095A261"/>
<dbReference type="EMBL" id="KL251833">
    <property type="protein sequence ID" value="KGB41350.1"/>
    <property type="molecule type" value="Genomic_DNA"/>
</dbReference>
<reference evidence="1" key="1">
    <citation type="journal article" date="2012" name="Nat. Genet.">
        <title>Whole-genome sequence of Schistosoma haematobium.</title>
        <authorList>
            <person name="Young N.D."/>
            <person name="Jex A.R."/>
            <person name="Li B."/>
            <person name="Liu S."/>
            <person name="Yang L."/>
            <person name="Xiong Z."/>
            <person name="Li Y."/>
            <person name="Cantacessi C."/>
            <person name="Hall R.S."/>
            <person name="Xu X."/>
            <person name="Chen F."/>
            <person name="Wu X."/>
            <person name="Zerlotini A."/>
            <person name="Oliveira G."/>
            <person name="Hofmann A."/>
            <person name="Zhang G."/>
            <person name="Fang X."/>
            <person name="Kang Y."/>
            <person name="Campbell B.E."/>
            <person name="Loukas A."/>
            <person name="Ranganathan S."/>
            <person name="Rollinson D."/>
            <person name="Rinaldi G."/>
            <person name="Brindley P.J."/>
            <person name="Yang H."/>
            <person name="Wang J."/>
            <person name="Wang J."/>
            <person name="Gasser R.B."/>
        </authorList>
    </citation>
    <scope>NUCLEOTIDE SEQUENCE [LARGE SCALE GENOMIC DNA]</scope>
</reference>
<gene>
    <name evidence="1" type="ORF">MS3_09860</name>
</gene>
<name>A0A095A261_SCHHA</name>
<organism evidence="1">
    <name type="scientific">Schistosoma haematobium</name>
    <name type="common">Blood fluke</name>
    <dbReference type="NCBI Taxonomy" id="6185"/>
    <lineage>
        <taxon>Eukaryota</taxon>
        <taxon>Metazoa</taxon>
        <taxon>Spiralia</taxon>
        <taxon>Lophotrochozoa</taxon>
        <taxon>Platyhelminthes</taxon>
        <taxon>Trematoda</taxon>
        <taxon>Digenea</taxon>
        <taxon>Strigeidida</taxon>
        <taxon>Schistosomatoidea</taxon>
        <taxon>Schistosomatidae</taxon>
        <taxon>Schistosoma</taxon>
    </lineage>
</organism>
<protein>
    <submittedName>
        <fullName evidence="1">Uncharacterized protein</fullName>
    </submittedName>
</protein>
<feature type="non-terminal residue" evidence="1">
    <location>
        <position position="90"/>
    </location>
</feature>
<evidence type="ECO:0000313" key="1">
    <source>
        <dbReference type="EMBL" id="KGB41350.1"/>
    </source>
</evidence>
<sequence>MGTDSGECIRVVSAVTARTRHPTVQHAMKLSIPKQLMNITPLDTDGQVATARSSSNVDAATDGRWLTRKHRRKGNIVKNSARSVVKSFMD</sequence>
<accession>A0A095A261</accession>
<proteinExistence type="predicted"/>